<evidence type="ECO:0000256" key="1">
    <source>
        <dbReference type="ARBA" id="ARBA00010088"/>
    </source>
</evidence>
<dbReference type="PANTHER" id="PTHR43248:SF29">
    <property type="entry name" value="TRIPEPTIDYL AMINOPEPTIDASE"/>
    <property type="match status" value="1"/>
</dbReference>
<dbReference type="AlphaFoldDB" id="A0A563F0T5"/>
<sequence length="479" mass="51352">MKVLRRWTAALSALSLLVVALPASAAPATRWEPCPVAGSAERQECATLTVPLDHRDPHGRKIDLRISRIPAKGTSRGALVIIPGGPGNSGLNRPSTVNFPAEIRESFDLIGFDPRGVGQSSPVSCGMAAADARRLTPWPGPDGDISENIATAKRMSEACARNGGDVLRHISTRNEARDIDEIRKALGRSKISYWGLSYGTYVGATYATLFPQRTDRVVLDSSDDPDPRRVARGWLANYAVGFEDRFPDFARWAADPANPLRLADSPDAVRPLFLDLAAKLDRAPQDWPGAVPPKLNGNALRETLLRGLSTDAGFPLLARTMAAARDGSPAPVPVLPPDAVLQNISAVAAATICQDVTWPRDIDRIARDVQRNRARYPLTAGMPANAGICSSWPHQPAERPVEVTSHGPANVLLVQNRRDVATPLSGAWKLREAFGRRAVMVTVDAGGHGSYLATGNACGDTTVTKYLLGGARPAHDLHC</sequence>
<dbReference type="Gene3D" id="3.40.50.1820">
    <property type="entry name" value="alpha/beta hydrolase"/>
    <property type="match status" value="1"/>
</dbReference>
<evidence type="ECO:0000256" key="2">
    <source>
        <dbReference type="ARBA" id="ARBA00022729"/>
    </source>
</evidence>
<name>A0A563F0T5_9PSEU</name>
<dbReference type="InterPro" id="IPR029058">
    <property type="entry name" value="AB_hydrolase_fold"/>
</dbReference>
<dbReference type="OrthoDB" id="4498590at2"/>
<dbReference type="SUPFAM" id="SSF53474">
    <property type="entry name" value="alpha/beta-Hydrolases"/>
    <property type="match status" value="1"/>
</dbReference>
<evidence type="ECO:0000313" key="6">
    <source>
        <dbReference type="EMBL" id="TWP53402.1"/>
    </source>
</evidence>
<dbReference type="Pfam" id="PF08386">
    <property type="entry name" value="Abhydrolase_4"/>
    <property type="match status" value="1"/>
</dbReference>
<dbReference type="Proteomes" id="UP000316639">
    <property type="component" value="Unassembled WGS sequence"/>
</dbReference>
<protein>
    <submittedName>
        <fullName evidence="6">Alpha/beta hydrolase</fullName>
    </submittedName>
</protein>
<evidence type="ECO:0000256" key="4">
    <source>
        <dbReference type="SAM" id="SignalP"/>
    </source>
</evidence>
<evidence type="ECO:0000313" key="7">
    <source>
        <dbReference type="Proteomes" id="UP000316639"/>
    </source>
</evidence>
<accession>A0A563F0T5</accession>
<feature type="signal peptide" evidence="4">
    <location>
        <begin position="1"/>
        <end position="25"/>
    </location>
</feature>
<dbReference type="EMBL" id="VOBR01000003">
    <property type="protein sequence ID" value="TWP53402.1"/>
    <property type="molecule type" value="Genomic_DNA"/>
</dbReference>
<dbReference type="InterPro" id="IPR051601">
    <property type="entry name" value="Serine_prot/Carboxylest_S33"/>
</dbReference>
<evidence type="ECO:0000259" key="5">
    <source>
        <dbReference type="Pfam" id="PF08386"/>
    </source>
</evidence>
<proteinExistence type="inferred from homology"/>
<dbReference type="GO" id="GO:0016787">
    <property type="term" value="F:hydrolase activity"/>
    <property type="evidence" value="ECO:0007669"/>
    <property type="project" value="UniProtKB-KW"/>
</dbReference>
<dbReference type="PANTHER" id="PTHR43248">
    <property type="entry name" value="2-SUCCINYL-6-HYDROXY-2,4-CYCLOHEXADIENE-1-CARBOXYLATE SYNTHASE"/>
    <property type="match status" value="1"/>
</dbReference>
<reference evidence="6 7" key="1">
    <citation type="submission" date="2019-07" db="EMBL/GenBank/DDBJ databases">
        <title>Lentzea xizangensis sp. nov., isolated from Qinghai-Tibetan Plateau Soils.</title>
        <authorList>
            <person name="Huang J."/>
        </authorList>
    </citation>
    <scope>NUCLEOTIDE SEQUENCE [LARGE SCALE GENOMIC DNA]</scope>
    <source>
        <strain evidence="6 7">FXJ1.1311</strain>
    </source>
</reference>
<gene>
    <name evidence="6" type="ORF">FKR81_05430</name>
</gene>
<keyword evidence="3 6" id="KW-0378">Hydrolase</keyword>
<feature type="chain" id="PRO_5022065733" evidence="4">
    <location>
        <begin position="26"/>
        <end position="479"/>
    </location>
</feature>
<comment type="caution">
    <text evidence="6">The sequence shown here is derived from an EMBL/GenBank/DDBJ whole genome shotgun (WGS) entry which is preliminary data.</text>
</comment>
<keyword evidence="2 4" id="KW-0732">Signal</keyword>
<evidence type="ECO:0000256" key="3">
    <source>
        <dbReference type="ARBA" id="ARBA00022801"/>
    </source>
</evidence>
<keyword evidence="7" id="KW-1185">Reference proteome</keyword>
<dbReference type="RefSeq" id="WP_146349813.1">
    <property type="nucleotide sequence ID" value="NZ_VOBR01000003.1"/>
</dbReference>
<dbReference type="InterPro" id="IPR013595">
    <property type="entry name" value="Pept_S33_TAP-like_C"/>
</dbReference>
<feature type="domain" description="Peptidase S33 tripeptidyl aminopeptidase-like C-terminal" evidence="5">
    <location>
        <begin position="385"/>
        <end position="479"/>
    </location>
</feature>
<organism evidence="6 7">
    <name type="scientific">Lentzea tibetensis</name>
    <dbReference type="NCBI Taxonomy" id="2591470"/>
    <lineage>
        <taxon>Bacteria</taxon>
        <taxon>Bacillati</taxon>
        <taxon>Actinomycetota</taxon>
        <taxon>Actinomycetes</taxon>
        <taxon>Pseudonocardiales</taxon>
        <taxon>Pseudonocardiaceae</taxon>
        <taxon>Lentzea</taxon>
    </lineage>
</organism>
<comment type="similarity">
    <text evidence="1">Belongs to the peptidase S33 family.</text>
</comment>